<gene>
    <name evidence="2" type="ORF">EZJ19_09580</name>
</gene>
<feature type="signal peptide" evidence="1">
    <location>
        <begin position="1"/>
        <end position="20"/>
    </location>
</feature>
<comment type="caution">
    <text evidence="2">The sequence shown here is derived from an EMBL/GenBank/DDBJ whole genome shotgun (WGS) entry which is preliminary data.</text>
</comment>
<proteinExistence type="predicted"/>
<evidence type="ECO:0000313" key="2">
    <source>
        <dbReference type="EMBL" id="TCJ14686.1"/>
    </source>
</evidence>
<organism evidence="2 3">
    <name type="scientific">Parasulfuritortus cantonensis</name>
    <dbReference type="NCBI Taxonomy" id="2528202"/>
    <lineage>
        <taxon>Bacteria</taxon>
        <taxon>Pseudomonadati</taxon>
        <taxon>Pseudomonadota</taxon>
        <taxon>Betaproteobacteria</taxon>
        <taxon>Nitrosomonadales</taxon>
        <taxon>Thiobacillaceae</taxon>
        <taxon>Parasulfuritortus</taxon>
    </lineage>
</organism>
<feature type="chain" id="PRO_5020832405" description="Lysozyme inhibitor LprI N-terminal domain-containing protein" evidence="1">
    <location>
        <begin position="21"/>
        <end position="135"/>
    </location>
</feature>
<evidence type="ECO:0000313" key="3">
    <source>
        <dbReference type="Proteomes" id="UP000295443"/>
    </source>
</evidence>
<keyword evidence="1" id="KW-0732">Signal</keyword>
<evidence type="ECO:0000256" key="1">
    <source>
        <dbReference type="SAM" id="SignalP"/>
    </source>
</evidence>
<dbReference type="EMBL" id="SJZB01000034">
    <property type="protein sequence ID" value="TCJ14686.1"/>
    <property type="molecule type" value="Genomic_DNA"/>
</dbReference>
<name>A0A4R1BCC6_9PROT</name>
<dbReference type="PROSITE" id="PS51257">
    <property type="entry name" value="PROKAR_LIPOPROTEIN"/>
    <property type="match status" value="1"/>
</dbReference>
<protein>
    <recommendedName>
        <fullName evidence="4">Lysozyme inhibitor LprI N-terminal domain-containing protein</fullName>
    </recommendedName>
</protein>
<evidence type="ECO:0008006" key="4">
    <source>
        <dbReference type="Google" id="ProtNLM"/>
    </source>
</evidence>
<keyword evidence="3" id="KW-1185">Reference proteome</keyword>
<reference evidence="2 3" key="1">
    <citation type="submission" date="2019-03" db="EMBL/GenBank/DDBJ databases">
        <title>Genome sequence of Thiobacillaceae bacterium LSR1, a sulfur-oxidizing bacterium isolated from freshwater sediment.</title>
        <authorList>
            <person name="Li S."/>
        </authorList>
    </citation>
    <scope>NUCLEOTIDE SEQUENCE [LARGE SCALE GENOMIC DNA]</scope>
    <source>
        <strain evidence="2 3">LSR1</strain>
    </source>
</reference>
<sequence>MARTSPLAAALLCACLAAQAASPAAGLAAHKAERSAALLRANEATARTLAWLDQEMQDKRVRNWLGVLDAAHAWREAALEAEVANLEVLCCIAGAGSHSAVDACLERDRERLRAAAGKEAEAARIALDLMRAIPR</sequence>
<dbReference type="RefSeq" id="WP_131447000.1">
    <property type="nucleotide sequence ID" value="NZ_SJZB01000034.1"/>
</dbReference>
<accession>A0A4R1BCC6</accession>
<dbReference type="Proteomes" id="UP000295443">
    <property type="component" value="Unassembled WGS sequence"/>
</dbReference>
<dbReference type="AlphaFoldDB" id="A0A4R1BCC6"/>